<name>A0A5J4W5M5_9EUKA</name>
<dbReference type="Proteomes" id="UP000324800">
    <property type="component" value="Unassembled WGS sequence"/>
</dbReference>
<dbReference type="AlphaFoldDB" id="A0A5J4W5M5"/>
<evidence type="ECO:0000256" key="1">
    <source>
        <dbReference type="SAM" id="Coils"/>
    </source>
</evidence>
<comment type="caution">
    <text evidence="2">The sequence shown here is derived from an EMBL/GenBank/DDBJ whole genome shotgun (WGS) entry which is preliminary data.</text>
</comment>
<keyword evidence="1" id="KW-0175">Coiled coil</keyword>
<evidence type="ECO:0000313" key="2">
    <source>
        <dbReference type="EMBL" id="KAA6390188.1"/>
    </source>
</evidence>
<sequence length="88" mass="10186">MLTIACTDLIAKTLAVLVAVHAIRFAKQIAFDQMIVQQTQIVQQSEKCLIDTNKQIENEKTELKFKQDDLQLYKKLKEHDVEILELND</sequence>
<proteinExistence type="predicted"/>
<dbReference type="EMBL" id="SNRW01003310">
    <property type="protein sequence ID" value="KAA6390188.1"/>
    <property type="molecule type" value="Genomic_DNA"/>
</dbReference>
<gene>
    <name evidence="2" type="ORF">EZS28_014286</name>
</gene>
<feature type="coiled-coil region" evidence="1">
    <location>
        <begin position="49"/>
        <end position="76"/>
    </location>
</feature>
<protein>
    <submittedName>
        <fullName evidence="2">Uncharacterized protein</fullName>
    </submittedName>
</protein>
<evidence type="ECO:0000313" key="3">
    <source>
        <dbReference type="Proteomes" id="UP000324800"/>
    </source>
</evidence>
<reference evidence="2 3" key="1">
    <citation type="submission" date="2019-03" db="EMBL/GenBank/DDBJ databases">
        <title>Single cell metagenomics reveals metabolic interactions within the superorganism composed of flagellate Streblomastix strix and complex community of Bacteroidetes bacteria on its surface.</title>
        <authorList>
            <person name="Treitli S.C."/>
            <person name="Kolisko M."/>
            <person name="Husnik F."/>
            <person name="Keeling P."/>
            <person name="Hampl V."/>
        </authorList>
    </citation>
    <scope>NUCLEOTIDE SEQUENCE [LARGE SCALE GENOMIC DNA]</scope>
    <source>
        <strain evidence="2">ST1C</strain>
    </source>
</reference>
<organism evidence="2 3">
    <name type="scientific">Streblomastix strix</name>
    <dbReference type="NCBI Taxonomy" id="222440"/>
    <lineage>
        <taxon>Eukaryota</taxon>
        <taxon>Metamonada</taxon>
        <taxon>Preaxostyla</taxon>
        <taxon>Oxymonadida</taxon>
        <taxon>Streblomastigidae</taxon>
        <taxon>Streblomastix</taxon>
    </lineage>
</organism>
<accession>A0A5J4W5M5</accession>